<accession>A0A095AM70</accession>
<sequence length="38" mass="4572">HILYFISNKISCEKEAKLKLIISDSKLEPKYHPHHHHH</sequence>
<dbReference type="AlphaFoldDB" id="A0A095AM70"/>
<reference evidence="1" key="1">
    <citation type="journal article" date="2012" name="Nat. Genet.">
        <title>Whole-genome sequence of Schistosoma haematobium.</title>
        <authorList>
            <person name="Young N.D."/>
            <person name="Jex A.R."/>
            <person name="Li B."/>
            <person name="Liu S."/>
            <person name="Yang L."/>
            <person name="Xiong Z."/>
            <person name="Li Y."/>
            <person name="Cantacessi C."/>
            <person name="Hall R.S."/>
            <person name="Xu X."/>
            <person name="Chen F."/>
            <person name="Wu X."/>
            <person name="Zerlotini A."/>
            <person name="Oliveira G."/>
            <person name="Hofmann A."/>
            <person name="Zhang G."/>
            <person name="Fang X."/>
            <person name="Kang Y."/>
            <person name="Campbell B.E."/>
            <person name="Loukas A."/>
            <person name="Ranganathan S."/>
            <person name="Rollinson D."/>
            <person name="Rinaldi G."/>
            <person name="Brindley P.J."/>
            <person name="Yang H."/>
            <person name="Wang J."/>
            <person name="Wang J."/>
            <person name="Gasser R.B."/>
        </authorList>
    </citation>
    <scope>NUCLEOTIDE SEQUENCE [LARGE SCALE GENOMIC DNA]</scope>
</reference>
<organism evidence="1">
    <name type="scientific">Schistosoma haematobium</name>
    <name type="common">Blood fluke</name>
    <dbReference type="NCBI Taxonomy" id="6185"/>
    <lineage>
        <taxon>Eukaryota</taxon>
        <taxon>Metazoa</taxon>
        <taxon>Spiralia</taxon>
        <taxon>Lophotrochozoa</taxon>
        <taxon>Platyhelminthes</taxon>
        <taxon>Trematoda</taxon>
        <taxon>Digenea</taxon>
        <taxon>Strigeidida</taxon>
        <taxon>Schistosomatoidea</taxon>
        <taxon>Schistosomatidae</taxon>
        <taxon>Schistosoma</taxon>
    </lineage>
</organism>
<proteinExistence type="predicted"/>
<evidence type="ECO:0000313" key="1">
    <source>
        <dbReference type="EMBL" id="KGB35236.1"/>
    </source>
</evidence>
<protein>
    <submittedName>
        <fullName evidence="1">Uncharacterized protein</fullName>
    </submittedName>
</protein>
<gene>
    <name evidence="1" type="ORF">MS3_03485</name>
</gene>
<dbReference type="EMBL" id="KL250668">
    <property type="protein sequence ID" value="KGB35236.1"/>
    <property type="molecule type" value="Genomic_DNA"/>
</dbReference>
<feature type="non-terminal residue" evidence="1">
    <location>
        <position position="38"/>
    </location>
</feature>
<feature type="non-terminal residue" evidence="1">
    <location>
        <position position="1"/>
    </location>
</feature>
<name>A0A095AM70_SCHHA</name>